<accession>A0A6S6ZTN8</accession>
<proteinExistence type="predicted"/>
<evidence type="ECO:0000313" key="1">
    <source>
        <dbReference type="EMBL" id="CAB3690582.1"/>
    </source>
</evidence>
<dbReference type="EMBL" id="CADIJQ010000002">
    <property type="protein sequence ID" value="CAB3690582.1"/>
    <property type="molecule type" value="Genomic_DNA"/>
</dbReference>
<organism evidence="1 2">
    <name type="scientific">Achromobacter kerstersii</name>
    <dbReference type="NCBI Taxonomy" id="1353890"/>
    <lineage>
        <taxon>Bacteria</taxon>
        <taxon>Pseudomonadati</taxon>
        <taxon>Pseudomonadota</taxon>
        <taxon>Betaproteobacteria</taxon>
        <taxon>Burkholderiales</taxon>
        <taxon>Alcaligenaceae</taxon>
        <taxon>Achromobacter</taxon>
    </lineage>
</organism>
<sequence length="170" mass="18100">MRNTITLAANEAATITEKEAGAGGAYSEVTLGQYAHLIVDGAEVTFKHITLERLGTRIIELQNGAQLHVGALGFASMGASIVYRIGAGCALVFDASQWDPEVVANTTFDFVSQGSGTLKYFPFINPEWLDCPNVTGYSEGDMLEIAGQGNAQRFQVRDGRIVANANARAA</sequence>
<dbReference type="AlphaFoldDB" id="A0A6S6ZTN8"/>
<gene>
    <name evidence="1" type="ORF">LMG3441_02005</name>
</gene>
<evidence type="ECO:0000313" key="2">
    <source>
        <dbReference type="Proteomes" id="UP000494269"/>
    </source>
</evidence>
<dbReference type="RefSeq" id="WP_175169650.1">
    <property type="nucleotide sequence ID" value="NZ_CADIJQ010000002.1"/>
</dbReference>
<dbReference type="Proteomes" id="UP000494269">
    <property type="component" value="Unassembled WGS sequence"/>
</dbReference>
<reference evidence="1 2" key="1">
    <citation type="submission" date="2020-04" db="EMBL/GenBank/DDBJ databases">
        <authorList>
            <person name="De Canck E."/>
        </authorList>
    </citation>
    <scope>NUCLEOTIDE SEQUENCE [LARGE SCALE GENOMIC DNA]</scope>
    <source>
        <strain evidence="1 2">LMG 3441</strain>
    </source>
</reference>
<protein>
    <submittedName>
        <fullName evidence="1">Uncharacterized protein</fullName>
    </submittedName>
</protein>
<keyword evidence="2" id="KW-1185">Reference proteome</keyword>
<name>A0A6S6ZTN8_9BURK</name>